<keyword evidence="6" id="KW-0560">Oxidoreductase</keyword>
<dbReference type="PANTHER" id="PTHR30212:SF2">
    <property type="entry name" value="PROTEIN YIIM"/>
    <property type="match status" value="1"/>
</dbReference>
<dbReference type="GO" id="GO:0030170">
    <property type="term" value="F:pyridoxal phosphate binding"/>
    <property type="evidence" value="ECO:0007669"/>
    <property type="project" value="InterPro"/>
</dbReference>
<evidence type="ECO:0000256" key="6">
    <source>
        <dbReference type="ARBA" id="ARBA00023002"/>
    </source>
</evidence>
<keyword evidence="5" id="KW-0479">Metal-binding</keyword>
<dbReference type="AlphaFoldDB" id="A0A2J6SIW1"/>
<dbReference type="InterPro" id="IPR017938">
    <property type="entry name" value="Riboflavin_synthase-like_b-brl"/>
</dbReference>
<dbReference type="Gene3D" id="3.40.50.80">
    <property type="entry name" value="Nucleotide-binding domain of ferredoxin-NADP reductase (FNR) module"/>
    <property type="match status" value="1"/>
</dbReference>
<dbReference type="InterPro" id="IPR039261">
    <property type="entry name" value="FNR_nucleotide-bd"/>
</dbReference>
<dbReference type="PROSITE" id="PS51085">
    <property type="entry name" value="2FE2S_FER_2"/>
    <property type="match status" value="1"/>
</dbReference>
<dbReference type="EMBL" id="KZ613913">
    <property type="protein sequence ID" value="PMD50697.1"/>
    <property type="molecule type" value="Genomic_DNA"/>
</dbReference>
<dbReference type="InterPro" id="IPR017927">
    <property type="entry name" value="FAD-bd_FR_type"/>
</dbReference>
<dbReference type="SUPFAM" id="SSF52343">
    <property type="entry name" value="Ferredoxin reductase-like, C-terminal NADP-linked domain"/>
    <property type="match status" value="1"/>
</dbReference>
<dbReference type="PROSITE" id="PS51340">
    <property type="entry name" value="MOSC"/>
    <property type="match status" value="1"/>
</dbReference>
<evidence type="ECO:0000313" key="13">
    <source>
        <dbReference type="Proteomes" id="UP000235371"/>
    </source>
</evidence>
<dbReference type="InterPro" id="IPR052353">
    <property type="entry name" value="Benzoxazolinone_Detox_Enz"/>
</dbReference>
<evidence type="ECO:0000256" key="1">
    <source>
        <dbReference type="ARBA" id="ARBA00001917"/>
    </source>
</evidence>
<dbReference type="RefSeq" id="XP_024727601.1">
    <property type="nucleotide sequence ID" value="XM_024871500.1"/>
</dbReference>
<evidence type="ECO:0000256" key="3">
    <source>
        <dbReference type="ARBA" id="ARBA00022643"/>
    </source>
</evidence>
<dbReference type="Pfam" id="PF00111">
    <property type="entry name" value="Fer2"/>
    <property type="match status" value="1"/>
</dbReference>
<dbReference type="Gene3D" id="2.40.30.10">
    <property type="entry name" value="Translation factors"/>
    <property type="match status" value="1"/>
</dbReference>
<dbReference type="SUPFAM" id="SSF54292">
    <property type="entry name" value="2Fe-2S ferredoxin-like"/>
    <property type="match status" value="1"/>
</dbReference>
<keyword evidence="3" id="KW-0288">FMN</keyword>
<accession>A0A2J6SIW1</accession>
<proteinExistence type="predicted"/>
<keyword evidence="4" id="KW-0001">2Fe-2S</keyword>
<dbReference type="GeneID" id="36579582"/>
<dbReference type="InterPro" id="IPR001041">
    <property type="entry name" value="2Fe-2S_ferredoxin-type"/>
</dbReference>
<dbReference type="CDD" id="cd06185">
    <property type="entry name" value="PDR_like"/>
    <property type="match status" value="1"/>
</dbReference>
<dbReference type="InterPro" id="IPR005302">
    <property type="entry name" value="MoCF_Sase_C"/>
</dbReference>
<evidence type="ECO:0000256" key="8">
    <source>
        <dbReference type="ARBA" id="ARBA00023014"/>
    </source>
</evidence>
<name>A0A2J6SIW1_9HELO</name>
<feature type="domain" description="MOSC" evidence="10">
    <location>
        <begin position="1"/>
        <end position="111"/>
    </location>
</feature>
<dbReference type="GO" id="GO:0030151">
    <property type="term" value="F:molybdenum ion binding"/>
    <property type="evidence" value="ECO:0007669"/>
    <property type="project" value="InterPro"/>
</dbReference>
<evidence type="ECO:0000256" key="5">
    <source>
        <dbReference type="ARBA" id="ARBA00022723"/>
    </source>
</evidence>
<organism evidence="12 13">
    <name type="scientific">Hyaloscypha bicolor E</name>
    <dbReference type="NCBI Taxonomy" id="1095630"/>
    <lineage>
        <taxon>Eukaryota</taxon>
        <taxon>Fungi</taxon>
        <taxon>Dikarya</taxon>
        <taxon>Ascomycota</taxon>
        <taxon>Pezizomycotina</taxon>
        <taxon>Leotiomycetes</taxon>
        <taxon>Helotiales</taxon>
        <taxon>Hyaloscyphaceae</taxon>
        <taxon>Hyaloscypha</taxon>
        <taxon>Hyaloscypha bicolor</taxon>
    </lineage>
</organism>
<dbReference type="InterPro" id="IPR006058">
    <property type="entry name" value="2Fe2S_fd_BS"/>
</dbReference>
<keyword evidence="13" id="KW-1185">Reference proteome</keyword>
<keyword evidence="7" id="KW-0408">Iron</keyword>
<dbReference type="InterPro" id="IPR054582">
    <property type="entry name" value="DmmA-like_N"/>
</dbReference>
<dbReference type="Pfam" id="PF22290">
    <property type="entry name" value="DmmA-like_N"/>
    <property type="match status" value="1"/>
</dbReference>
<evidence type="ECO:0000259" key="9">
    <source>
        <dbReference type="PROSITE" id="PS51085"/>
    </source>
</evidence>
<dbReference type="OrthoDB" id="5390at2759"/>
<reference evidence="12 13" key="1">
    <citation type="submission" date="2016-04" db="EMBL/GenBank/DDBJ databases">
        <title>A degradative enzymes factory behind the ericoid mycorrhizal symbiosis.</title>
        <authorList>
            <consortium name="DOE Joint Genome Institute"/>
            <person name="Martino E."/>
            <person name="Morin E."/>
            <person name="Grelet G."/>
            <person name="Kuo A."/>
            <person name="Kohler A."/>
            <person name="Daghino S."/>
            <person name="Barry K."/>
            <person name="Choi C."/>
            <person name="Cichocki N."/>
            <person name="Clum A."/>
            <person name="Copeland A."/>
            <person name="Hainaut M."/>
            <person name="Haridas S."/>
            <person name="Labutti K."/>
            <person name="Lindquist E."/>
            <person name="Lipzen A."/>
            <person name="Khouja H.-R."/>
            <person name="Murat C."/>
            <person name="Ohm R."/>
            <person name="Olson A."/>
            <person name="Spatafora J."/>
            <person name="Veneault-Fourrey C."/>
            <person name="Henrissat B."/>
            <person name="Grigoriev I."/>
            <person name="Martin F."/>
            <person name="Perotto S."/>
        </authorList>
    </citation>
    <scope>NUCLEOTIDE SEQUENCE [LARGE SCALE GENOMIC DNA]</scope>
    <source>
        <strain evidence="12 13">E</strain>
    </source>
</reference>
<dbReference type="Pfam" id="PF03473">
    <property type="entry name" value="MOSC"/>
    <property type="match status" value="1"/>
</dbReference>
<feature type="domain" description="2Fe-2S ferredoxin-type" evidence="9">
    <location>
        <begin position="407"/>
        <end position="489"/>
    </location>
</feature>
<comment type="cofactor">
    <cofactor evidence="1">
        <name>FMN</name>
        <dbReference type="ChEBI" id="CHEBI:58210"/>
    </cofactor>
</comment>
<evidence type="ECO:0000256" key="2">
    <source>
        <dbReference type="ARBA" id="ARBA00022630"/>
    </source>
</evidence>
<dbReference type="InterPro" id="IPR005163">
    <property type="entry name" value="Tri_helical_YiiM-like"/>
</dbReference>
<evidence type="ECO:0000259" key="11">
    <source>
        <dbReference type="PROSITE" id="PS51384"/>
    </source>
</evidence>
<dbReference type="SUPFAM" id="SSF63380">
    <property type="entry name" value="Riboflavin synthase domain-like"/>
    <property type="match status" value="1"/>
</dbReference>
<dbReference type="Proteomes" id="UP000235371">
    <property type="component" value="Unassembled WGS sequence"/>
</dbReference>
<keyword evidence="8" id="KW-0411">Iron-sulfur</keyword>
<dbReference type="PANTHER" id="PTHR30212">
    <property type="entry name" value="PROTEIN YIIM"/>
    <property type="match status" value="1"/>
</dbReference>
<dbReference type="PROSITE" id="PS51384">
    <property type="entry name" value="FAD_FR"/>
    <property type="match status" value="1"/>
</dbReference>
<dbReference type="PRINTS" id="PR00409">
    <property type="entry name" value="PHDIOXRDTASE"/>
</dbReference>
<dbReference type="Pfam" id="PF03475">
    <property type="entry name" value="YiiM_3-alpha"/>
    <property type="match status" value="1"/>
</dbReference>
<dbReference type="InterPro" id="IPR011037">
    <property type="entry name" value="Pyrv_Knase-like_insert_dom_sf"/>
</dbReference>
<dbReference type="GO" id="GO:0016491">
    <property type="term" value="F:oxidoreductase activity"/>
    <property type="evidence" value="ECO:0007669"/>
    <property type="project" value="UniProtKB-KW"/>
</dbReference>
<gene>
    <name evidence="12" type="ORF">K444DRAFT_275273</name>
</gene>
<evidence type="ECO:0000256" key="4">
    <source>
        <dbReference type="ARBA" id="ARBA00022714"/>
    </source>
</evidence>
<evidence type="ECO:0000259" key="10">
    <source>
        <dbReference type="PROSITE" id="PS51340"/>
    </source>
</evidence>
<sequence>MHYASAHYTHWKRELPESEKLLRYGGFGENLLTSPDDGYNEHTVCVGDIFEIGENGVKIQVTQPRQPCLKLNHRFEVRDMALRAQNNNMTGWHHRVLVPGFIQPGDEMRLVERVNPEWCLSRVQHYMYVERENMEIMKELLELEGLGEETRGIFRLRVQKGIYQNENDRLIGKERHLLKWSKYKLAGKKKETESITSFTFTAAEKVDNPIKVMPGAHVRVKLGPKSGNLVRAYSVVDGDSKTFTLGIAHDANSRGGSKFMHEQLNLGDELVFSSMVSDFPLRDSGECDEHIFIAGGVGITAFLASARLLKEQRQKSKLYYAMKREDDGAFKNIIDMLGENVELCVSEKGTRVDIARVLSQATDKTHIYVCGPERLLNAVRETGKSIGLPETNISSEAFAVSTSGDPFAVEIGSEGKELQVKGEESLLDVLRSAGFDVASSCEVGNCGTCRIGVRKGRVEHRGTGLLEDEKKGMMLSCVSRGVGTLVLDL</sequence>
<protein>
    <submittedName>
        <fullName evidence="12">PK beta-barrel-protein domain-containing protein-like protein</fullName>
    </submittedName>
</protein>
<dbReference type="InterPro" id="IPR012675">
    <property type="entry name" value="Beta-grasp_dom_sf"/>
</dbReference>
<dbReference type="InParanoid" id="A0A2J6SIW1"/>
<dbReference type="GO" id="GO:0051537">
    <property type="term" value="F:2 iron, 2 sulfur cluster binding"/>
    <property type="evidence" value="ECO:0007669"/>
    <property type="project" value="UniProtKB-KW"/>
</dbReference>
<dbReference type="InterPro" id="IPR036010">
    <property type="entry name" value="2Fe-2S_ferredoxin-like_sf"/>
</dbReference>
<dbReference type="Gene3D" id="2.40.33.20">
    <property type="entry name" value="PK beta-barrel domain-like"/>
    <property type="match status" value="1"/>
</dbReference>
<dbReference type="PROSITE" id="PS00197">
    <property type="entry name" value="2FE2S_FER_1"/>
    <property type="match status" value="1"/>
</dbReference>
<dbReference type="CDD" id="cd00207">
    <property type="entry name" value="fer2"/>
    <property type="match status" value="1"/>
</dbReference>
<evidence type="ECO:0000256" key="7">
    <source>
        <dbReference type="ARBA" id="ARBA00023004"/>
    </source>
</evidence>
<dbReference type="Gene3D" id="3.10.20.30">
    <property type="match status" value="1"/>
</dbReference>
<keyword evidence="2" id="KW-0285">Flavoprotein</keyword>
<feature type="domain" description="FAD-binding FR-type" evidence="11">
    <location>
        <begin position="178"/>
        <end position="282"/>
    </location>
</feature>
<evidence type="ECO:0000313" key="12">
    <source>
        <dbReference type="EMBL" id="PMD50697.1"/>
    </source>
</evidence>
<dbReference type="SUPFAM" id="SSF50800">
    <property type="entry name" value="PK beta-barrel domain-like"/>
    <property type="match status" value="1"/>
</dbReference>